<dbReference type="PANTHER" id="PTHR33371:SF4">
    <property type="entry name" value="INTERMEMBRANE PHOSPHOLIPID TRANSPORT SYSTEM BINDING PROTEIN MLAD"/>
    <property type="match status" value="1"/>
</dbReference>
<accession>A0A0W8FVU4</accession>
<name>A0A0W8FVU4_9ZZZZ</name>
<reference evidence="2" key="1">
    <citation type="journal article" date="2015" name="Proc. Natl. Acad. Sci. U.S.A.">
        <title>Networks of energetic and metabolic interactions define dynamics in microbial communities.</title>
        <authorList>
            <person name="Embree M."/>
            <person name="Liu J.K."/>
            <person name="Al-Bassam M.M."/>
            <person name="Zengler K."/>
        </authorList>
    </citation>
    <scope>NUCLEOTIDE SEQUENCE</scope>
</reference>
<dbReference type="Pfam" id="PF02470">
    <property type="entry name" value="MlaD"/>
    <property type="match status" value="1"/>
</dbReference>
<dbReference type="PANTHER" id="PTHR33371">
    <property type="entry name" value="INTERMEMBRANE PHOSPHOLIPID TRANSPORT SYSTEM BINDING PROTEIN MLAD-RELATED"/>
    <property type="match status" value="1"/>
</dbReference>
<comment type="caution">
    <text evidence="2">The sequence shown here is derived from an EMBL/GenBank/DDBJ whole genome shotgun (WGS) entry which is preliminary data.</text>
</comment>
<evidence type="ECO:0000259" key="1">
    <source>
        <dbReference type="Pfam" id="PF02470"/>
    </source>
</evidence>
<feature type="domain" description="Mce/MlaD" evidence="1">
    <location>
        <begin position="16"/>
        <end position="91"/>
    </location>
</feature>
<evidence type="ECO:0000313" key="2">
    <source>
        <dbReference type="EMBL" id="KUG25035.1"/>
    </source>
</evidence>
<dbReference type="InterPro" id="IPR052336">
    <property type="entry name" value="MlaD_Phospholipid_Transporter"/>
</dbReference>
<proteinExistence type="predicted"/>
<protein>
    <submittedName>
        <fullName evidence="2">Abc transporter-related permease with mce</fullName>
    </submittedName>
</protein>
<dbReference type="EMBL" id="LNQE01000780">
    <property type="protein sequence ID" value="KUG25035.1"/>
    <property type="molecule type" value="Genomic_DNA"/>
</dbReference>
<organism evidence="2">
    <name type="scientific">hydrocarbon metagenome</name>
    <dbReference type="NCBI Taxonomy" id="938273"/>
    <lineage>
        <taxon>unclassified sequences</taxon>
        <taxon>metagenomes</taxon>
        <taxon>ecological metagenomes</taxon>
    </lineage>
</organism>
<gene>
    <name evidence="2" type="ORF">ASZ90_005147</name>
</gene>
<dbReference type="AlphaFoldDB" id="A0A0W8FVU4"/>
<dbReference type="InterPro" id="IPR003399">
    <property type="entry name" value="Mce/MlaD"/>
</dbReference>
<sequence length="282" mass="31224">MWVIAWAKNVDLFSDKKELTISFNSVAGLTPGDLVAVNGVKKGIVESITLDGNTVLVKTTLDEDVDIRSDAAFSIMMLDLMGGKKIEISPGSSHQQIDYSIVQSGLFSGDISTAMATLSGMEQNIKNIIEELSITLSAVNNILVDDKFASDVKNTFSELNSLSKRTSQLIDENRVGIKSLIDSSKILVTTTNEFLQNNSNALTRTIDQTSTLVENSNRFIVKMDSLMKEIQSRENNIGKLLYDEQFYDDLRTSLENLKELTNILIEQLKNEGINVDAKINLF</sequence>